<sequence length="215" mass="23752">MTNQTESIDALLEIRKMMSQSSRFISLSGLSGIGAGLVAILGAFAANYSIHLANYTNYDGNTPTSITDNQLVQRLFLLAIITIILAVAVALFFTWKKAKKSNSPMWNIASKKMVINLAIPLFAGGILLLKLIQLDQMGLITPICLIFYGLGLINASKFTYGEIKYLGYCELILGLINLGIIGYGMYFWTFGFGILHIIYGILMWNKYDKIATKKA</sequence>
<keyword evidence="1" id="KW-0812">Transmembrane</keyword>
<feature type="transmembrane region" description="Helical" evidence="1">
    <location>
        <begin position="163"/>
        <end position="180"/>
    </location>
</feature>
<dbReference type="RefSeq" id="WP_131330373.1">
    <property type="nucleotide sequence ID" value="NZ_CP044016.1"/>
</dbReference>
<accession>A0A5P2G3W5</accession>
<gene>
    <name evidence="2" type="ORF">E0W69_012390</name>
</gene>
<feature type="transmembrane region" description="Helical" evidence="1">
    <location>
        <begin position="24"/>
        <end position="51"/>
    </location>
</feature>
<keyword evidence="1" id="KW-1133">Transmembrane helix</keyword>
<dbReference type="EMBL" id="CP044016">
    <property type="protein sequence ID" value="QES89428.1"/>
    <property type="molecule type" value="Genomic_DNA"/>
</dbReference>
<evidence type="ECO:0000313" key="3">
    <source>
        <dbReference type="Proteomes" id="UP000292424"/>
    </source>
</evidence>
<feature type="transmembrane region" description="Helical" evidence="1">
    <location>
        <begin position="138"/>
        <end position="156"/>
    </location>
</feature>
<keyword evidence="1" id="KW-0472">Membrane</keyword>
<organism evidence="2 3">
    <name type="scientific">Rhizosphaericola mali</name>
    <dbReference type="NCBI Taxonomy" id="2545455"/>
    <lineage>
        <taxon>Bacteria</taxon>
        <taxon>Pseudomonadati</taxon>
        <taxon>Bacteroidota</taxon>
        <taxon>Chitinophagia</taxon>
        <taxon>Chitinophagales</taxon>
        <taxon>Chitinophagaceae</taxon>
        <taxon>Rhizosphaericola</taxon>
    </lineage>
</organism>
<keyword evidence="3" id="KW-1185">Reference proteome</keyword>
<evidence type="ECO:0000313" key="2">
    <source>
        <dbReference type="EMBL" id="QES89428.1"/>
    </source>
</evidence>
<feature type="transmembrane region" description="Helical" evidence="1">
    <location>
        <begin position="186"/>
        <end position="204"/>
    </location>
</feature>
<feature type="transmembrane region" description="Helical" evidence="1">
    <location>
        <begin position="71"/>
        <end position="93"/>
    </location>
</feature>
<feature type="transmembrane region" description="Helical" evidence="1">
    <location>
        <begin position="114"/>
        <end position="132"/>
    </location>
</feature>
<protein>
    <submittedName>
        <fullName evidence="2">Uncharacterized protein</fullName>
    </submittedName>
</protein>
<dbReference type="Proteomes" id="UP000292424">
    <property type="component" value="Chromosome"/>
</dbReference>
<reference evidence="2 3" key="1">
    <citation type="submission" date="2019-09" db="EMBL/GenBank/DDBJ databases">
        <title>Complete genome sequence of Arachidicoccus sp. B3-10 isolated from apple orchard soil.</title>
        <authorList>
            <person name="Kim H.S."/>
            <person name="Han K.-I."/>
            <person name="Suh M.K."/>
            <person name="Lee K.C."/>
            <person name="Eom M.K."/>
            <person name="Kim J.-S."/>
            <person name="Kang S.W."/>
            <person name="Sin Y."/>
            <person name="Lee J.-S."/>
        </authorList>
    </citation>
    <scope>NUCLEOTIDE SEQUENCE [LARGE SCALE GENOMIC DNA]</scope>
    <source>
        <strain evidence="2 3">B3-10</strain>
    </source>
</reference>
<name>A0A5P2G3W5_9BACT</name>
<proteinExistence type="predicted"/>
<evidence type="ECO:0000256" key="1">
    <source>
        <dbReference type="SAM" id="Phobius"/>
    </source>
</evidence>
<dbReference type="AlphaFoldDB" id="A0A5P2G3W5"/>
<dbReference type="KEGG" id="arac:E0W69_012390"/>
<dbReference type="OrthoDB" id="1120881at2"/>